<feature type="transmembrane region" description="Helical" evidence="1">
    <location>
        <begin position="228"/>
        <end position="245"/>
    </location>
</feature>
<dbReference type="RefSeq" id="WP_296952097.1">
    <property type="nucleotide sequence ID" value="NZ_LT599021.1"/>
</dbReference>
<evidence type="ECO:0000256" key="1">
    <source>
        <dbReference type="SAM" id="Phobius"/>
    </source>
</evidence>
<gene>
    <name evidence="2" type="ORF">KL86DYS2_13364</name>
</gene>
<keyword evidence="1" id="KW-1133">Transmembrane helix</keyword>
<feature type="transmembrane region" description="Helical" evidence="1">
    <location>
        <begin position="201"/>
        <end position="222"/>
    </location>
</feature>
<protein>
    <submittedName>
        <fullName evidence="2">Uncharacterized protein</fullName>
    </submittedName>
</protein>
<evidence type="ECO:0000313" key="2">
    <source>
        <dbReference type="EMBL" id="SBW08398.1"/>
    </source>
</evidence>
<sequence>MERLKSILADKVLDLSSGNGEEVKTKIEKIQRFRDFANALKSFMIKYPAIEDELISMVESGDFDTKVASSRVDTIIRLADTERAQAGKFTPQIVEPTSAENQLPLDENEESAVEDSYINPDDIPMEIYEGEEEALVQTEDVDFEEIESISEEVEKGYVPFEDVKSEEHVDIDGSRESEEDDILDISEEEKAAKRKQTIRRVLQIVGIILAVIALIFIIKFIMTHWQTVLIVLGIVVALGILIFWLKRKR</sequence>
<organism evidence="2">
    <name type="scientific">uncultured Dysgonomonas sp</name>
    <dbReference type="NCBI Taxonomy" id="206096"/>
    <lineage>
        <taxon>Bacteria</taxon>
        <taxon>Pseudomonadati</taxon>
        <taxon>Bacteroidota</taxon>
        <taxon>Bacteroidia</taxon>
        <taxon>Bacteroidales</taxon>
        <taxon>Dysgonomonadaceae</taxon>
        <taxon>Dysgonomonas</taxon>
        <taxon>environmental samples</taxon>
    </lineage>
</organism>
<dbReference type="EMBL" id="FLUL01000001">
    <property type="protein sequence ID" value="SBW08398.1"/>
    <property type="molecule type" value="Genomic_DNA"/>
</dbReference>
<dbReference type="AlphaFoldDB" id="A0A212K9Y3"/>
<proteinExistence type="predicted"/>
<name>A0A212K9Y3_9BACT</name>
<keyword evidence="1" id="KW-0812">Transmembrane</keyword>
<keyword evidence="1" id="KW-0472">Membrane</keyword>
<reference evidence="2" key="1">
    <citation type="submission" date="2016-04" db="EMBL/GenBank/DDBJ databases">
        <authorList>
            <person name="Evans L.H."/>
            <person name="Alamgir A."/>
            <person name="Owens N."/>
            <person name="Weber N.D."/>
            <person name="Virtaneva K."/>
            <person name="Barbian K."/>
            <person name="Babar A."/>
            <person name="Rosenke K."/>
        </authorList>
    </citation>
    <scope>NUCLEOTIDE SEQUENCE</scope>
    <source>
        <strain evidence="2">86-2</strain>
    </source>
</reference>
<accession>A0A212K9Y3</accession>